<dbReference type="FunFam" id="3.90.740.10:FF:000017">
    <property type="entry name" value="Leucine--tRNA ligase"/>
    <property type="match status" value="1"/>
</dbReference>
<protein>
    <recommendedName>
        <fullName evidence="9">Leucine--tRNA ligase</fullName>
        <ecNumber evidence="9">6.1.1.4</ecNumber>
    </recommendedName>
    <alternativeName>
        <fullName evidence="9">Leucyl-tRNA synthetase</fullName>
        <shortName evidence="9">LeuRS</shortName>
    </alternativeName>
</protein>
<dbReference type="FunFam" id="3.40.50.620:FF:000060">
    <property type="entry name" value="Leucine--tRNA ligase"/>
    <property type="match status" value="1"/>
</dbReference>
<dbReference type="SUPFAM" id="SSF52374">
    <property type="entry name" value="Nucleotidylyl transferase"/>
    <property type="match status" value="1"/>
</dbReference>
<dbReference type="PRINTS" id="PR00985">
    <property type="entry name" value="TRNASYNTHLEU"/>
</dbReference>
<dbReference type="InterPro" id="IPR025709">
    <property type="entry name" value="Leu_tRNA-synth_edit"/>
</dbReference>
<name>A0A7X0H945_9BACT</name>
<evidence type="ECO:0000256" key="9">
    <source>
        <dbReference type="HAMAP-Rule" id="MF_00049"/>
    </source>
</evidence>
<comment type="caution">
    <text evidence="14">The sequence shown here is derived from an EMBL/GenBank/DDBJ whole genome shotgun (WGS) entry which is preliminary data.</text>
</comment>
<gene>
    <name evidence="9" type="primary">leuS</name>
    <name evidence="14" type="ORF">HNQ40_002177</name>
</gene>
<comment type="catalytic activity">
    <reaction evidence="8 9">
        <text>tRNA(Leu) + L-leucine + ATP = L-leucyl-tRNA(Leu) + AMP + diphosphate</text>
        <dbReference type="Rhea" id="RHEA:11688"/>
        <dbReference type="Rhea" id="RHEA-COMP:9613"/>
        <dbReference type="Rhea" id="RHEA-COMP:9622"/>
        <dbReference type="ChEBI" id="CHEBI:30616"/>
        <dbReference type="ChEBI" id="CHEBI:33019"/>
        <dbReference type="ChEBI" id="CHEBI:57427"/>
        <dbReference type="ChEBI" id="CHEBI:78442"/>
        <dbReference type="ChEBI" id="CHEBI:78494"/>
        <dbReference type="ChEBI" id="CHEBI:456215"/>
        <dbReference type="EC" id="6.1.1.4"/>
    </reaction>
</comment>
<dbReference type="GO" id="GO:0002161">
    <property type="term" value="F:aminoacyl-tRNA deacylase activity"/>
    <property type="evidence" value="ECO:0007669"/>
    <property type="project" value="InterPro"/>
</dbReference>
<dbReference type="AlphaFoldDB" id="A0A7X0H945"/>
<evidence type="ECO:0000256" key="8">
    <source>
        <dbReference type="ARBA" id="ARBA00047469"/>
    </source>
</evidence>
<feature type="domain" description="Leucyl-tRNA synthetase editing" evidence="13">
    <location>
        <begin position="295"/>
        <end position="500"/>
    </location>
</feature>
<evidence type="ECO:0000259" key="12">
    <source>
        <dbReference type="Pfam" id="PF08264"/>
    </source>
</evidence>
<dbReference type="HAMAP" id="MF_00049_B">
    <property type="entry name" value="Leu_tRNA_synth_B"/>
    <property type="match status" value="1"/>
</dbReference>
<dbReference type="InterPro" id="IPR002300">
    <property type="entry name" value="aa-tRNA-synth_Ia"/>
</dbReference>
<dbReference type="Pfam" id="PF00133">
    <property type="entry name" value="tRNA-synt_1"/>
    <property type="match status" value="1"/>
</dbReference>
<dbReference type="FunFam" id="3.40.50.620:FF:000056">
    <property type="entry name" value="Leucine--tRNA ligase"/>
    <property type="match status" value="1"/>
</dbReference>
<dbReference type="InterPro" id="IPR009080">
    <property type="entry name" value="tRNAsynth_Ia_anticodon-bd"/>
</dbReference>
<dbReference type="SUPFAM" id="SSF47323">
    <property type="entry name" value="Anticodon-binding domain of a subclass of class I aminoacyl-tRNA synthetases"/>
    <property type="match status" value="1"/>
</dbReference>
<dbReference type="Pfam" id="PF13603">
    <property type="entry name" value="tRNA-synt_1_2"/>
    <property type="match status" value="1"/>
</dbReference>
<dbReference type="FunFam" id="3.40.50.620:FF:000087">
    <property type="entry name" value="Leucine--tRNA ligase"/>
    <property type="match status" value="1"/>
</dbReference>
<dbReference type="InterPro" id="IPR002302">
    <property type="entry name" value="Leu-tRNA-ligase"/>
</dbReference>
<proteinExistence type="inferred from homology"/>
<dbReference type="GO" id="GO:0006429">
    <property type="term" value="P:leucyl-tRNA aminoacylation"/>
    <property type="evidence" value="ECO:0007669"/>
    <property type="project" value="UniProtKB-UniRule"/>
</dbReference>
<comment type="subcellular location">
    <subcellularLocation>
        <location evidence="9">Cytoplasm</location>
    </subcellularLocation>
</comment>
<dbReference type="SUPFAM" id="SSF50677">
    <property type="entry name" value="ValRS/IleRS/LeuRS editing domain"/>
    <property type="match status" value="1"/>
</dbReference>
<sequence>MKYDFQQIEAKWQARWAQDQTFHVGNPGDEGFDASKPKFFCMDMFPYPSGVGLHVGHPLGFIATDIVARYKRAHGFNVLHPMGFDAFGLPAEQYAIETNVHPRITTEANIENMVKQLKRLGMAYDWDRSFATTDPEYVKWTQWIFLQMFHSYYDPLQNKALPIAHLIEKLQGEDYYITFNGDLTWSGIDEDMEAIAGERIGVHKWHELDADQQRRLLDEYRLAFLADVEVNWCPQLGTVLANEEVTNDGKSERGNFPVYKRPLKQWMLRITAYADRLIEDLDDVAWPEPIKLLQRNWIGKSIGAEVDFSVAPLAPGFAGERDTTDPPANPGANDETITVFTTRPDTLFGATYMVLAPEHDLVDVITTPEQAEAVKAYQADAAAKTSVDRQADKEKTGVFTGAYATNPVNGESIPIWIADYVMMGYGTGAIMAVPAHDERDHAFAVKFELPIIEVVQSPADHDIQAQAWTGDGDLVNSANDDVSLNAKPVAEAKKLITDWLSSKGQGKAKVQYRLRDWLFSRQRYWGEPFPILHGPDGELRAVDVADLPVNLPEMEDFKPRGTDDPDAPPQPPLGRAGDDWKTVSIDGVEYTRELNTMPNWAGSCWYYLRYLDPKNADALVGEAAEKYWMLSEKSSGGYHAGGVDLYIGGVEHAVLHLLYARFWHKVLFDLGHVSTPEPFGKLFSQGYIQEDAFRDERDVYVDAFSVVDENGKKAFDLDRRERESAKFFFDGKPVKRVYGKMGKSLKNAIAPDDVCEEYGADTLRLYEMYMGPLEQSKPWNTQDMVGVHRFLNRLWRNFVNEDTGESLIDNHDAPDDLLRLTHKTIKRVTDAMESMSFNVAIAALIELNNALVPLERVPRFTAAAMLQMLAPMAPHVAEELWERLPHATDHTPKDTIADAGWPLYSESLLVEDTIEYPVQVMGKMRGKVTVPADADEDAIVEAAKAEENVAVHLEGKTIRKVIVVPGRMVNLIAN</sequence>
<dbReference type="PANTHER" id="PTHR43740">
    <property type="entry name" value="LEUCYL-TRNA SYNTHETASE"/>
    <property type="match status" value="1"/>
</dbReference>
<dbReference type="FunFam" id="3.10.20.590:FF:000001">
    <property type="entry name" value="Leucine--tRNA ligase"/>
    <property type="match status" value="1"/>
</dbReference>
<evidence type="ECO:0000313" key="14">
    <source>
        <dbReference type="EMBL" id="MBB6430371.1"/>
    </source>
</evidence>
<accession>A0A7X0H945</accession>
<dbReference type="RefSeq" id="WP_184677891.1">
    <property type="nucleotide sequence ID" value="NZ_JACHGY010000001.1"/>
</dbReference>
<keyword evidence="15" id="KW-1185">Reference proteome</keyword>
<keyword evidence="3 9" id="KW-0436">Ligase</keyword>
<dbReference type="EMBL" id="JACHGY010000001">
    <property type="protein sequence ID" value="MBB6430371.1"/>
    <property type="molecule type" value="Genomic_DNA"/>
</dbReference>
<dbReference type="Gene3D" id="1.10.730.10">
    <property type="entry name" value="Isoleucyl-tRNA Synthetase, Domain 1"/>
    <property type="match status" value="1"/>
</dbReference>
<feature type="binding site" evidence="9">
    <location>
        <position position="743"/>
    </location>
    <ligand>
        <name>ATP</name>
        <dbReference type="ChEBI" id="CHEBI:30616"/>
    </ligand>
</feature>
<dbReference type="Gene3D" id="3.40.50.620">
    <property type="entry name" value="HUPs"/>
    <property type="match status" value="3"/>
</dbReference>
<evidence type="ECO:0000259" key="11">
    <source>
        <dbReference type="Pfam" id="PF00133"/>
    </source>
</evidence>
<comment type="similarity">
    <text evidence="1 9">Belongs to the class-I aminoacyl-tRNA synthetase family.</text>
</comment>
<feature type="region of interest" description="Disordered" evidence="10">
    <location>
        <begin position="553"/>
        <end position="579"/>
    </location>
</feature>
<dbReference type="InterPro" id="IPR013155">
    <property type="entry name" value="M/V/L/I-tRNA-synth_anticd-bd"/>
</dbReference>
<evidence type="ECO:0000256" key="7">
    <source>
        <dbReference type="ARBA" id="ARBA00023146"/>
    </source>
</evidence>
<dbReference type="FunFam" id="1.10.730.10:FF:000011">
    <property type="entry name" value="Leucine--tRNA ligase chloroplastic/mitochondrial"/>
    <property type="match status" value="1"/>
</dbReference>
<evidence type="ECO:0000256" key="5">
    <source>
        <dbReference type="ARBA" id="ARBA00022840"/>
    </source>
</evidence>
<dbReference type="CDD" id="cd07958">
    <property type="entry name" value="Anticodon_Ia_Leu_BEm"/>
    <property type="match status" value="1"/>
</dbReference>
<dbReference type="GO" id="GO:0004823">
    <property type="term" value="F:leucine-tRNA ligase activity"/>
    <property type="evidence" value="ECO:0007669"/>
    <property type="project" value="UniProtKB-UniRule"/>
</dbReference>
<dbReference type="InterPro" id="IPR014729">
    <property type="entry name" value="Rossmann-like_a/b/a_fold"/>
</dbReference>
<evidence type="ECO:0000256" key="6">
    <source>
        <dbReference type="ARBA" id="ARBA00022917"/>
    </source>
</evidence>
<dbReference type="GO" id="GO:0005829">
    <property type="term" value="C:cytosol"/>
    <property type="evidence" value="ECO:0007669"/>
    <property type="project" value="TreeGrafter"/>
</dbReference>
<dbReference type="Pfam" id="PF08264">
    <property type="entry name" value="Anticodon_1"/>
    <property type="match status" value="1"/>
</dbReference>
<reference evidence="14 15" key="1">
    <citation type="submission" date="2020-08" db="EMBL/GenBank/DDBJ databases">
        <title>Genomic Encyclopedia of Type Strains, Phase IV (KMG-IV): sequencing the most valuable type-strain genomes for metagenomic binning, comparative biology and taxonomic classification.</title>
        <authorList>
            <person name="Goeker M."/>
        </authorList>
    </citation>
    <scope>NUCLEOTIDE SEQUENCE [LARGE SCALE GENOMIC DNA]</scope>
    <source>
        <strain evidence="14 15">DSM 103725</strain>
    </source>
</reference>
<evidence type="ECO:0000256" key="1">
    <source>
        <dbReference type="ARBA" id="ARBA00005594"/>
    </source>
</evidence>
<keyword evidence="5 9" id="KW-0067">ATP-binding</keyword>
<dbReference type="NCBIfam" id="TIGR00396">
    <property type="entry name" value="leuS_bact"/>
    <property type="match status" value="1"/>
</dbReference>
<evidence type="ECO:0000259" key="13">
    <source>
        <dbReference type="Pfam" id="PF13603"/>
    </source>
</evidence>
<dbReference type="PANTHER" id="PTHR43740:SF2">
    <property type="entry name" value="LEUCINE--TRNA LIGASE, MITOCHONDRIAL"/>
    <property type="match status" value="1"/>
</dbReference>
<feature type="domain" description="Methionyl/Valyl/Leucyl/Isoleucyl-tRNA synthetase anticodon-binding" evidence="12">
    <location>
        <begin position="817"/>
        <end position="938"/>
    </location>
</feature>
<evidence type="ECO:0000256" key="2">
    <source>
        <dbReference type="ARBA" id="ARBA00022490"/>
    </source>
</evidence>
<keyword evidence="4 9" id="KW-0547">Nucleotide-binding</keyword>
<feature type="short sequence motif" description="'KMSKS' region" evidence="9">
    <location>
        <begin position="740"/>
        <end position="744"/>
    </location>
</feature>
<evidence type="ECO:0000256" key="10">
    <source>
        <dbReference type="SAM" id="MobiDB-lite"/>
    </source>
</evidence>
<dbReference type="EC" id="6.1.1.4" evidence="9"/>
<dbReference type="InterPro" id="IPR009008">
    <property type="entry name" value="Val/Leu/Ile-tRNA-synth_edit"/>
</dbReference>
<evidence type="ECO:0000256" key="4">
    <source>
        <dbReference type="ARBA" id="ARBA00022741"/>
    </source>
</evidence>
<dbReference type="Gene3D" id="3.90.740.10">
    <property type="entry name" value="Valyl/Leucyl/Isoleucyl-tRNA synthetase, editing domain"/>
    <property type="match status" value="1"/>
</dbReference>
<comment type="caution">
    <text evidence="9">Lacks conserved residue(s) required for the propagation of feature annotation.</text>
</comment>
<dbReference type="Proteomes" id="UP000541810">
    <property type="component" value="Unassembled WGS sequence"/>
</dbReference>
<keyword evidence="7 9" id="KW-0030">Aminoacyl-tRNA synthetase</keyword>
<evidence type="ECO:0000313" key="15">
    <source>
        <dbReference type="Proteomes" id="UP000541810"/>
    </source>
</evidence>
<dbReference type="GO" id="GO:0005524">
    <property type="term" value="F:ATP binding"/>
    <property type="evidence" value="ECO:0007669"/>
    <property type="project" value="UniProtKB-UniRule"/>
</dbReference>
<keyword evidence="2 9" id="KW-0963">Cytoplasm</keyword>
<organism evidence="14 15">
    <name type="scientific">Algisphaera agarilytica</name>
    <dbReference type="NCBI Taxonomy" id="1385975"/>
    <lineage>
        <taxon>Bacteria</taxon>
        <taxon>Pseudomonadati</taxon>
        <taxon>Planctomycetota</taxon>
        <taxon>Phycisphaerae</taxon>
        <taxon>Phycisphaerales</taxon>
        <taxon>Phycisphaeraceae</taxon>
        <taxon>Algisphaera</taxon>
    </lineage>
</organism>
<evidence type="ECO:0000256" key="3">
    <source>
        <dbReference type="ARBA" id="ARBA00022598"/>
    </source>
</evidence>
<feature type="domain" description="Aminoacyl-tRNA synthetase class Ia" evidence="11">
    <location>
        <begin position="12"/>
        <end position="150"/>
    </location>
</feature>
<keyword evidence="6 9" id="KW-0648">Protein biosynthesis</keyword>